<accession>A0ABP5GW42</accession>
<comment type="caution">
    <text evidence="4">The sequence shown here is derived from an EMBL/GenBank/DDBJ whole genome shotgun (WGS) entry which is preliminary data.</text>
</comment>
<gene>
    <name evidence="4" type="ORF">GCM10009839_81360</name>
</gene>
<evidence type="ECO:0000313" key="4">
    <source>
        <dbReference type="EMBL" id="GAA2058986.1"/>
    </source>
</evidence>
<dbReference type="CDD" id="cd00060">
    <property type="entry name" value="FHA"/>
    <property type="match status" value="1"/>
</dbReference>
<dbReference type="InterPro" id="IPR000253">
    <property type="entry name" value="FHA_dom"/>
</dbReference>
<evidence type="ECO:0000256" key="1">
    <source>
        <dbReference type="ARBA" id="ARBA00022553"/>
    </source>
</evidence>
<feature type="compositionally biased region" description="Basic and acidic residues" evidence="2">
    <location>
        <begin position="162"/>
        <end position="171"/>
    </location>
</feature>
<dbReference type="Gene3D" id="2.60.200.20">
    <property type="match status" value="1"/>
</dbReference>
<reference evidence="5" key="1">
    <citation type="journal article" date="2019" name="Int. J. Syst. Evol. Microbiol.">
        <title>The Global Catalogue of Microorganisms (GCM) 10K type strain sequencing project: providing services to taxonomists for standard genome sequencing and annotation.</title>
        <authorList>
            <consortium name="The Broad Institute Genomics Platform"/>
            <consortium name="The Broad Institute Genome Sequencing Center for Infectious Disease"/>
            <person name="Wu L."/>
            <person name="Ma J."/>
        </authorList>
    </citation>
    <scope>NUCLEOTIDE SEQUENCE [LARGE SCALE GENOMIC DNA]</scope>
    <source>
        <strain evidence="5">JCM 16014</strain>
    </source>
</reference>
<evidence type="ECO:0000259" key="3">
    <source>
        <dbReference type="PROSITE" id="PS50006"/>
    </source>
</evidence>
<name>A0ABP5GW42_9ACTN</name>
<evidence type="ECO:0000313" key="5">
    <source>
        <dbReference type="Proteomes" id="UP001500751"/>
    </source>
</evidence>
<dbReference type="Proteomes" id="UP001500751">
    <property type="component" value="Unassembled WGS sequence"/>
</dbReference>
<keyword evidence="5" id="KW-1185">Reference proteome</keyword>
<feature type="compositionally biased region" description="Gly residues" evidence="2">
    <location>
        <begin position="93"/>
        <end position="152"/>
    </location>
</feature>
<protein>
    <recommendedName>
        <fullName evidence="3">FHA domain-containing protein</fullName>
    </recommendedName>
</protein>
<dbReference type="SUPFAM" id="SSF49879">
    <property type="entry name" value="SMAD/FHA domain"/>
    <property type="match status" value="1"/>
</dbReference>
<sequence>MATCPDGHQSVATDYCDECGLSIGAPAPIPAGGGGSAPSGAGSTSVYGAAGEPCPNCLLPRQAGDTFCEGCGFDFANEQPAPTLTAPTLNPGSAGGHPGTGTGVGTGFGTVSGPGSGSGFGSGSGSGAGSGPGSGSAPGSGPGTGYPSGSTGGSDPMADLEAELRRAEEAARASSQSSASSTSVSGGTSVSASSNPNAVDPLASTIAAAPGAGSSAPAANGTDTGWVAIASADRAYYDAVVAEGEIDPTAYPFPAYCPDRHYPLAGDAVRIGRSGKRGNVEIDLSGPPTDPGVSHLHAVLQQRPDGGWSVVDLESMNGTVLNDDTAPIPPNQAFPVEAGFRIHVGVWTTLTLIQAS</sequence>
<feature type="region of interest" description="Disordered" evidence="2">
    <location>
        <begin position="82"/>
        <end position="196"/>
    </location>
</feature>
<evidence type="ECO:0000256" key="2">
    <source>
        <dbReference type="SAM" id="MobiDB-lite"/>
    </source>
</evidence>
<dbReference type="InterPro" id="IPR008984">
    <property type="entry name" value="SMAD_FHA_dom_sf"/>
</dbReference>
<feature type="compositionally biased region" description="Low complexity" evidence="2">
    <location>
        <begin position="82"/>
        <end position="92"/>
    </location>
</feature>
<keyword evidence="1" id="KW-0597">Phosphoprotein</keyword>
<feature type="domain" description="FHA" evidence="3">
    <location>
        <begin position="269"/>
        <end position="326"/>
    </location>
</feature>
<proteinExistence type="predicted"/>
<dbReference type="EMBL" id="BAAAQN010000073">
    <property type="protein sequence ID" value="GAA2058986.1"/>
    <property type="molecule type" value="Genomic_DNA"/>
</dbReference>
<dbReference type="PROSITE" id="PS50006">
    <property type="entry name" value="FHA_DOMAIN"/>
    <property type="match status" value="1"/>
</dbReference>
<organism evidence="4 5">
    <name type="scientific">Catenulispora yoronensis</name>
    <dbReference type="NCBI Taxonomy" id="450799"/>
    <lineage>
        <taxon>Bacteria</taxon>
        <taxon>Bacillati</taxon>
        <taxon>Actinomycetota</taxon>
        <taxon>Actinomycetes</taxon>
        <taxon>Catenulisporales</taxon>
        <taxon>Catenulisporaceae</taxon>
        <taxon>Catenulispora</taxon>
    </lineage>
</organism>
<feature type="compositionally biased region" description="Low complexity" evidence="2">
    <location>
        <begin position="172"/>
        <end position="194"/>
    </location>
</feature>
<dbReference type="Pfam" id="PF00498">
    <property type="entry name" value="FHA"/>
    <property type="match status" value="1"/>
</dbReference>